<dbReference type="AlphaFoldDB" id="A0A485LH19"/>
<dbReference type="InterPro" id="IPR050911">
    <property type="entry name" value="DRAM/TMEM150_Autophagy_Mod"/>
</dbReference>
<reference evidence="8 9" key="1">
    <citation type="submission" date="2019-03" db="EMBL/GenBank/DDBJ databases">
        <authorList>
            <person name="Gaulin E."/>
            <person name="Dumas B."/>
        </authorList>
    </citation>
    <scope>NUCLEOTIDE SEQUENCE [LARGE SCALE GENOMIC DNA]</scope>
    <source>
        <strain evidence="8">CBS 568.67</strain>
    </source>
</reference>
<organism evidence="8 9">
    <name type="scientific">Aphanomyces stellatus</name>
    <dbReference type="NCBI Taxonomy" id="120398"/>
    <lineage>
        <taxon>Eukaryota</taxon>
        <taxon>Sar</taxon>
        <taxon>Stramenopiles</taxon>
        <taxon>Oomycota</taxon>
        <taxon>Saprolegniomycetes</taxon>
        <taxon>Saprolegniales</taxon>
        <taxon>Verrucalvaceae</taxon>
        <taxon>Aphanomyces</taxon>
    </lineage>
</organism>
<protein>
    <submittedName>
        <fullName evidence="8">Aste57867_21233 protein</fullName>
    </submittedName>
</protein>
<dbReference type="EMBL" id="CAADRA010006988">
    <property type="protein sequence ID" value="VFT97905.1"/>
    <property type="molecule type" value="Genomic_DNA"/>
</dbReference>
<evidence type="ECO:0000313" key="8">
    <source>
        <dbReference type="EMBL" id="VFT97905.1"/>
    </source>
</evidence>
<keyword evidence="9" id="KW-1185">Reference proteome</keyword>
<evidence type="ECO:0000256" key="2">
    <source>
        <dbReference type="ARBA" id="ARBA00022692"/>
    </source>
</evidence>
<evidence type="ECO:0000256" key="1">
    <source>
        <dbReference type="ARBA" id="ARBA00004127"/>
    </source>
</evidence>
<keyword evidence="4 5" id="KW-0472">Membrane</keyword>
<dbReference type="Proteomes" id="UP000332933">
    <property type="component" value="Unassembled WGS sequence"/>
</dbReference>
<sequence length="294" mass="32613">MSSVAAFLHAWSPILAPFFTIATLITCIIITKVNDTYVGTLSWPYFSDMGRGMFFLVSSSRVLTTSPPDVPAAYVFAIGLCLTAIFLALTWFFNYTYQKTVLAHPSTKGASSAALPRCSLAVCIMGMISTIGLPILSIYRVSFAHPEIHNYAAYFFFVFQAAAVLLNTYVTRRLLVIHQSLDADAPPFKLDSLRRAWRFQIAFAVAFSIAFLLYIPVGLAIVCDWARLTIQKCIENGLGVDYCQQTIRLDDVNTKLYDYGNCWGINQMRAAAQLACILTLVGYAFSFRGQSADM</sequence>
<feature type="transmembrane region" description="Helical" evidence="5">
    <location>
        <begin position="118"/>
        <end position="139"/>
    </location>
</feature>
<proteinExistence type="predicted"/>
<name>A0A485LH19_9STRA</name>
<feature type="transmembrane region" description="Helical" evidence="5">
    <location>
        <begin position="6"/>
        <end position="31"/>
    </location>
</feature>
<dbReference type="GO" id="GO:0012505">
    <property type="term" value="C:endomembrane system"/>
    <property type="evidence" value="ECO:0007669"/>
    <property type="project" value="UniProtKB-SubCell"/>
</dbReference>
<reference evidence="7" key="2">
    <citation type="submission" date="2019-06" db="EMBL/GenBank/DDBJ databases">
        <title>Genomics analysis of Aphanomyces spp. identifies a new class of oomycete effector associated with host adaptation.</title>
        <authorList>
            <person name="Gaulin E."/>
        </authorList>
    </citation>
    <scope>NUCLEOTIDE SEQUENCE</scope>
    <source>
        <strain evidence="7">CBS 578.67</strain>
    </source>
</reference>
<feature type="transmembrane region" description="Helical" evidence="5">
    <location>
        <begin position="270"/>
        <end position="287"/>
    </location>
</feature>
<dbReference type="PANTHER" id="PTHR21324:SF2">
    <property type="entry name" value="EG:22E5.9 PROTEIN"/>
    <property type="match status" value="1"/>
</dbReference>
<feature type="domain" description="CWH43-like N-terminal" evidence="6">
    <location>
        <begin position="12"/>
        <end position="286"/>
    </location>
</feature>
<evidence type="ECO:0000256" key="4">
    <source>
        <dbReference type="ARBA" id="ARBA00023136"/>
    </source>
</evidence>
<evidence type="ECO:0000313" key="7">
    <source>
        <dbReference type="EMBL" id="KAF0687013.1"/>
    </source>
</evidence>
<dbReference type="PANTHER" id="PTHR21324">
    <property type="entry name" value="FASTING-INDUCIBLE INTEGRAL MEMBRANE PROTEIN TM6P1-RELATED"/>
    <property type="match status" value="1"/>
</dbReference>
<gene>
    <name evidence="8" type="primary">Aste57867_21233</name>
    <name evidence="7" type="ORF">As57867_021165</name>
    <name evidence="8" type="ORF">ASTE57867_21233</name>
</gene>
<dbReference type="EMBL" id="VJMH01006962">
    <property type="protein sequence ID" value="KAF0687013.1"/>
    <property type="molecule type" value="Genomic_DNA"/>
</dbReference>
<evidence type="ECO:0000256" key="5">
    <source>
        <dbReference type="SAM" id="Phobius"/>
    </source>
</evidence>
<evidence type="ECO:0000256" key="3">
    <source>
        <dbReference type="ARBA" id="ARBA00022989"/>
    </source>
</evidence>
<feature type="transmembrane region" description="Helical" evidence="5">
    <location>
        <begin position="74"/>
        <end position="97"/>
    </location>
</feature>
<feature type="transmembrane region" description="Helical" evidence="5">
    <location>
        <begin position="151"/>
        <end position="170"/>
    </location>
</feature>
<evidence type="ECO:0000259" key="6">
    <source>
        <dbReference type="Pfam" id="PF10277"/>
    </source>
</evidence>
<keyword evidence="3 5" id="KW-1133">Transmembrane helix</keyword>
<dbReference type="Pfam" id="PF10277">
    <property type="entry name" value="Frag1"/>
    <property type="match status" value="1"/>
</dbReference>
<evidence type="ECO:0000313" key="9">
    <source>
        <dbReference type="Proteomes" id="UP000332933"/>
    </source>
</evidence>
<dbReference type="InterPro" id="IPR019402">
    <property type="entry name" value="CWH43_N"/>
</dbReference>
<keyword evidence="2 5" id="KW-0812">Transmembrane</keyword>
<dbReference type="OrthoDB" id="191706at2759"/>
<accession>A0A485LH19</accession>
<comment type="subcellular location">
    <subcellularLocation>
        <location evidence="1">Endomembrane system</location>
        <topology evidence="1">Multi-pass membrane protein</topology>
    </subcellularLocation>
</comment>
<feature type="transmembrane region" description="Helical" evidence="5">
    <location>
        <begin position="199"/>
        <end position="222"/>
    </location>
</feature>